<evidence type="ECO:0000313" key="1">
    <source>
        <dbReference type="EMBL" id="DAF88142.1"/>
    </source>
</evidence>
<dbReference type="InterPro" id="IPR035958">
    <property type="entry name" value="SecB-like_sf"/>
</dbReference>
<name>A0A8S5U130_9CAUD</name>
<reference evidence="1" key="1">
    <citation type="journal article" date="2021" name="Proc. Natl. Acad. Sci. U.S.A.">
        <title>A Catalog of Tens of Thousands of Viruses from Human Metagenomes Reveals Hidden Associations with Chronic Diseases.</title>
        <authorList>
            <person name="Tisza M.J."/>
            <person name="Buck C.B."/>
        </authorList>
    </citation>
    <scope>NUCLEOTIDE SEQUENCE</scope>
    <source>
        <strain evidence="1">Ctub511</strain>
    </source>
</reference>
<proteinExistence type="predicted"/>
<dbReference type="SUPFAM" id="SSF54611">
    <property type="entry name" value="SecB-like"/>
    <property type="match status" value="1"/>
</dbReference>
<dbReference type="Gene3D" id="3.10.420.10">
    <property type="entry name" value="SecB-like"/>
    <property type="match status" value="1"/>
</dbReference>
<accession>A0A8S5U130</accession>
<sequence length="134" mass="15240">MLGQINLTKTNIRAINFVNELEIEKKRNLSVALDTSLEFCDDKTLCKGNIDCTVKSADNGEDGEERFELHVLIDGIFSADVELEESDELRTFVLKSMFPYLQSYVRIITSLSDLAPITLPYPGDDLFRRSEDEE</sequence>
<dbReference type="EMBL" id="BK015978">
    <property type="protein sequence ID" value="DAF88142.1"/>
    <property type="molecule type" value="Genomic_DNA"/>
</dbReference>
<protein>
    <submittedName>
        <fullName evidence="1">Preprotein translocase subunit SecB</fullName>
    </submittedName>
</protein>
<organism evidence="1">
    <name type="scientific">Siphoviridae sp. ctub511</name>
    <dbReference type="NCBI Taxonomy" id="2825714"/>
    <lineage>
        <taxon>Viruses</taxon>
        <taxon>Duplodnaviria</taxon>
        <taxon>Heunggongvirae</taxon>
        <taxon>Uroviricota</taxon>
        <taxon>Caudoviricetes</taxon>
    </lineage>
</organism>